<organism evidence="2 3">
    <name type="scientific">Candidatus Daviesbacteria bacterium GW2011_GWC2_40_12</name>
    <dbReference type="NCBI Taxonomy" id="1618431"/>
    <lineage>
        <taxon>Bacteria</taxon>
        <taxon>Candidatus Daviesiibacteriota</taxon>
    </lineage>
</organism>
<evidence type="ECO:0000313" key="2">
    <source>
        <dbReference type="EMBL" id="KKR41651.1"/>
    </source>
</evidence>
<evidence type="ECO:0000256" key="1">
    <source>
        <dbReference type="SAM" id="MobiDB-lite"/>
    </source>
</evidence>
<sequence>MAFNPSHKDQTESVYAKTARPAKKRNLKLKSTICVDKSPRVNTTEEITIFCLLFKFSFTFFESFQKRQDSASEADPLDPKDRKDFSPYFATNFNT</sequence>
<feature type="compositionally biased region" description="Basic and acidic residues" evidence="1">
    <location>
        <begin position="1"/>
        <end position="11"/>
    </location>
</feature>
<proteinExistence type="predicted"/>
<gene>
    <name evidence="2" type="ORF">UT77_C0008G0023</name>
</gene>
<dbReference type="Proteomes" id="UP000034881">
    <property type="component" value="Unassembled WGS sequence"/>
</dbReference>
<feature type="region of interest" description="Disordered" evidence="1">
    <location>
        <begin position="70"/>
        <end position="95"/>
    </location>
</feature>
<dbReference type="EMBL" id="LBYB01000008">
    <property type="protein sequence ID" value="KKR41651.1"/>
    <property type="molecule type" value="Genomic_DNA"/>
</dbReference>
<evidence type="ECO:0000313" key="3">
    <source>
        <dbReference type="Proteomes" id="UP000034881"/>
    </source>
</evidence>
<feature type="region of interest" description="Disordered" evidence="1">
    <location>
        <begin position="1"/>
        <end position="21"/>
    </location>
</feature>
<accession>A0A0G0QWC8</accession>
<comment type="caution">
    <text evidence="2">The sequence shown here is derived from an EMBL/GenBank/DDBJ whole genome shotgun (WGS) entry which is preliminary data.</text>
</comment>
<dbReference type="AlphaFoldDB" id="A0A0G0QWC8"/>
<protein>
    <submittedName>
        <fullName evidence="2">Uncharacterized protein</fullName>
    </submittedName>
</protein>
<name>A0A0G0QWC8_9BACT</name>
<reference evidence="2 3" key="1">
    <citation type="journal article" date="2015" name="Nature">
        <title>rRNA introns, odd ribosomes, and small enigmatic genomes across a large radiation of phyla.</title>
        <authorList>
            <person name="Brown C.T."/>
            <person name="Hug L.A."/>
            <person name="Thomas B.C."/>
            <person name="Sharon I."/>
            <person name="Castelle C.J."/>
            <person name="Singh A."/>
            <person name="Wilkins M.J."/>
            <person name="Williams K.H."/>
            <person name="Banfield J.F."/>
        </authorList>
    </citation>
    <scope>NUCLEOTIDE SEQUENCE [LARGE SCALE GENOMIC DNA]</scope>
</reference>